<keyword evidence="6 11" id="KW-0472">Membrane</keyword>
<evidence type="ECO:0000256" key="1">
    <source>
        <dbReference type="ARBA" id="ARBA00004127"/>
    </source>
</evidence>
<evidence type="ECO:0000256" key="4">
    <source>
        <dbReference type="ARBA" id="ARBA00022692"/>
    </source>
</evidence>
<comment type="subcellular location">
    <subcellularLocation>
        <location evidence="1">Endomembrane system</location>
        <topology evidence="1">Multi-pass membrane protein</topology>
    </subcellularLocation>
</comment>
<dbReference type="GO" id="GO:0016020">
    <property type="term" value="C:membrane"/>
    <property type="evidence" value="ECO:0007669"/>
    <property type="project" value="InterPro"/>
</dbReference>
<dbReference type="PANTHER" id="PTHR13301">
    <property type="entry name" value="X-BOX TRANSCRIPTION FACTOR-RELATED"/>
    <property type="match status" value="1"/>
</dbReference>
<feature type="binding site" evidence="9">
    <location>
        <position position="135"/>
    </location>
    <ligand>
        <name>UDP-alpha-D-glucose</name>
        <dbReference type="ChEBI" id="CHEBI:58885"/>
    </ligand>
</feature>
<name>A0A445HSJ9_GLYSO</name>
<feature type="transmembrane region" description="Helical" evidence="11">
    <location>
        <begin position="666"/>
        <end position="686"/>
    </location>
</feature>
<proteinExistence type="predicted"/>
<dbReference type="Gramene" id="XM_028337908.1">
    <property type="protein sequence ID" value="XP_028193709.1"/>
    <property type="gene ID" value="LOC114379276"/>
</dbReference>
<dbReference type="Gene3D" id="3.90.550.10">
    <property type="entry name" value="Spore Coat Polysaccharide Biosynthesis Protein SpsA, Chain A"/>
    <property type="match status" value="2"/>
</dbReference>
<evidence type="ECO:0000256" key="3">
    <source>
        <dbReference type="ARBA" id="ARBA00022679"/>
    </source>
</evidence>
<dbReference type="FunFam" id="3.90.550.10:FF:000145">
    <property type="entry name" value="Cellulose synthase-like protein H1"/>
    <property type="match status" value="1"/>
</dbReference>
<feature type="transmembrane region" description="Helical" evidence="11">
    <location>
        <begin position="729"/>
        <end position="748"/>
    </location>
</feature>
<sequence length="754" mass="85763">MANQNTLLPLYQKLWLKHTFSRAMDSLIFLLLLILLSYRVYSISHYSFPWFLATLCESWFTLTWLTTISTKWTPARTTTHLDRLFLRVGELPQVDVFVTTADPVLEPAIITINTVLSLLALDYPANKLACYVSDDGCSPLTFYALVEATKFAKLWVPFCKKYNVQVRAPFRYFSEDATVDKNTDLQEFEQEWSLMKKEYEQLCRKIQNASQKSNPCPLVGEYAVFSKTELKNHPSIIKVIWENKEGLRDGVPHLIYISREKRPQHPHHYKAGAMNVLTRVSALMTNAPYILNVDCDMYVNNPKIAQHALCIFLDSKGEKEVAFVQCPQRFYDTVKDDAYGNQLVALPMYIGGGFAGLQGIIYAGTNCFHRRKVIYGLSPDYDIQNMKKDFGFINGTKSQKKTMQIFGASRGFVESAKHALEEMTFTPNDKLFKSLELKAANQVASCDYEYSTAWGKQVGWLYGSTSEDVLTGLVMHTKGWRSEVCSPDPMAFMGCSPQDNLGQMGQHKRWSSGLFDIFLSSHCPIFGTLFGKLQFRECLAYVWITNWALRSVPEICYALLPAYCIITNSSFLPNKEPGMWIPTSVCVMYNVATLLEHLISGLSARTWWNNQRMGRITTMTSCFFGFLDIVLKRLRISDTVFEITKKDQPSSNDENVGRFIFNKSPIFVPGTAILLIQLTALVISWWRWQQSLLKNERTYGLGEVFCSAYLVLCYLPLLKGLFAKGKYGIPLSTICKAMVLAFLFVQLCNASVAN</sequence>
<dbReference type="GO" id="GO:0016760">
    <property type="term" value="F:cellulose synthase (UDP-forming) activity"/>
    <property type="evidence" value="ECO:0007669"/>
    <property type="project" value="InterPro"/>
</dbReference>
<dbReference type="InterPro" id="IPR005150">
    <property type="entry name" value="Cellulose_synth"/>
</dbReference>
<organism evidence="12 13">
    <name type="scientific">Glycine soja</name>
    <name type="common">Wild soybean</name>
    <dbReference type="NCBI Taxonomy" id="3848"/>
    <lineage>
        <taxon>Eukaryota</taxon>
        <taxon>Viridiplantae</taxon>
        <taxon>Streptophyta</taxon>
        <taxon>Embryophyta</taxon>
        <taxon>Tracheophyta</taxon>
        <taxon>Spermatophyta</taxon>
        <taxon>Magnoliopsida</taxon>
        <taxon>eudicotyledons</taxon>
        <taxon>Gunneridae</taxon>
        <taxon>Pentapetalae</taxon>
        <taxon>rosids</taxon>
        <taxon>fabids</taxon>
        <taxon>Fabales</taxon>
        <taxon>Fabaceae</taxon>
        <taxon>Papilionoideae</taxon>
        <taxon>50 kb inversion clade</taxon>
        <taxon>NPAAA clade</taxon>
        <taxon>indigoferoid/millettioid clade</taxon>
        <taxon>Phaseoleae</taxon>
        <taxon>Glycine</taxon>
        <taxon>Glycine subgen. Soja</taxon>
    </lineage>
</organism>
<dbReference type="Proteomes" id="UP000289340">
    <property type="component" value="Chromosome 12"/>
</dbReference>
<dbReference type="GO" id="GO:0012505">
    <property type="term" value="C:endomembrane system"/>
    <property type="evidence" value="ECO:0007669"/>
    <property type="project" value="UniProtKB-SubCell"/>
</dbReference>
<keyword evidence="3" id="KW-0808">Transferase</keyword>
<keyword evidence="13" id="KW-1185">Reference proteome</keyword>
<comment type="caution">
    <text evidence="12">The sequence shown here is derived from an EMBL/GenBank/DDBJ whole genome shotgun (WGS) entry which is preliminary data.</text>
</comment>
<dbReference type="AlphaFoldDB" id="A0A445HSJ9"/>
<evidence type="ECO:0000256" key="11">
    <source>
        <dbReference type="SAM" id="Phobius"/>
    </source>
</evidence>
<protein>
    <submittedName>
        <fullName evidence="12">Cellulose synthase-like protein H1</fullName>
    </submittedName>
</protein>
<dbReference type="GO" id="GO:0071555">
    <property type="term" value="P:cell wall organization"/>
    <property type="evidence" value="ECO:0007669"/>
    <property type="project" value="UniProtKB-KW"/>
</dbReference>
<accession>A0A445HSJ9</accession>
<feature type="binding site" evidence="10">
    <location>
        <position position="294"/>
    </location>
    <ligand>
        <name>Mn(2+)</name>
        <dbReference type="ChEBI" id="CHEBI:29035"/>
    </ligand>
</feature>
<evidence type="ECO:0000256" key="7">
    <source>
        <dbReference type="ARBA" id="ARBA00023316"/>
    </source>
</evidence>
<feature type="binding site" evidence="10">
    <location>
        <position position="270"/>
    </location>
    <ligand>
        <name>Mn(2+)</name>
        <dbReference type="ChEBI" id="CHEBI:29035"/>
    </ligand>
</feature>
<dbReference type="EMBL" id="QZWG01000012">
    <property type="protein sequence ID" value="RZB76623.1"/>
    <property type="molecule type" value="Genomic_DNA"/>
</dbReference>
<gene>
    <name evidence="12" type="ORF">D0Y65_034868</name>
</gene>
<evidence type="ECO:0000256" key="5">
    <source>
        <dbReference type="ARBA" id="ARBA00022989"/>
    </source>
</evidence>
<dbReference type="SUPFAM" id="SSF53448">
    <property type="entry name" value="Nucleotide-diphospho-sugar transferases"/>
    <property type="match status" value="1"/>
</dbReference>
<evidence type="ECO:0000256" key="9">
    <source>
        <dbReference type="PIRSR" id="PIRSR605150-2"/>
    </source>
</evidence>
<dbReference type="GO" id="GO:0030244">
    <property type="term" value="P:cellulose biosynthetic process"/>
    <property type="evidence" value="ECO:0007669"/>
    <property type="project" value="InterPro"/>
</dbReference>
<feature type="active site" evidence="8">
    <location>
        <position position="468"/>
    </location>
</feature>
<feature type="binding site" evidence="9">
    <location>
        <position position="106"/>
    </location>
    <ligand>
        <name>UDP-alpha-D-glucose</name>
        <dbReference type="ChEBI" id="CHEBI:58885"/>
    </ligand>
</feature>
<evidence type="ECO:0000256" key="2">
    <source>
        <dbReference type="ARBA" id="ARBA00022676"/>
    </source>
</evidence>
<feature type="transmembrane region" description="Helical" evidence="11">
    <location>
        <begin position="698"/>
        <end position="717"/>
    </location>
</feature>
<keyword evidence="4 11" id="KW-0812">Transmembrane</keyword>
<evidence type="ECO:0000256" key="8">
    <source>
        <dbReference type="PIRSR" id="PIRSR605150-1"/>
    </source>
</evidence>
<reference evidence="12 13" key="1">
    <citation type="submission" date="2018-09" db="EMBL/GenBank/DDBJ databases">
        <title>A high-quality reference genome of wild soybean provides a powerful tool to mine soybean genomes.</title>
        <authorList>
            <person name="Xie M."/>
            <person name="Chung C.Y.L."/>
            <person name="Li M.-W."/>
            <person name="Wong F.-L."/>
            <person name="Chan T.-F."/>
            <person name="Lam H.-M."/>
        </authorList>
    </citation>
    <scope>NUCLEOTIDE SEQUENCE [LARGE SCALE GENOMIC DNA]</scope>
    <source>
        <strain evidence="13">cv. W05</strain>
        <tissue evidence="12">Hypocotyl of etiolated seedlings</tissue>
    </source>
</reference>
<evidence type="ECO:0000313" key="12">
    <source>
        <dbReference type="EMBL" id="RZB76623.1"/>
    </source>
</evidence>
<feature type="active site" evidence="8">
    <location>
        <position position="135"/>
    </location>
</feature>
<keyword evidence="5 11" id="KW-1133">Transmembrane helix</keyword>
<keyword evidence="7" id="KW-0961">Cell wall biogenesis/degradation</keyword>
<evidence type="ECO:0000256" key="10">
    <source>
        <dbReference type="PIRSR" id="PIRSR605150-3"/>
    </source>
</evidence>
<evidence type="ECO:0000256" key="6">
    <source>
        <dbReference type="ARBA" id="ARBA00023136"/>
    </source>
</evidence>
<keyword evidence="2" id="KW-0328">Glycosyltransferase</keyword>
<dbReference type="InterPro" id="IPR029044">
    <property type="entry name" value="Nucleotide-diphossugar_trans"/>
</dbReference>
<evidence type="ECO:0000313" key="13">
    <source>
        <dbReference type="Proteomes" id="UP000289340"/>
    </source>
</evidence>
<dbReference type="Pfam" id="PF03552">
    <property type="entry name" value="Cellulose_synt"/>
    <property type="match status" value="2"/>
</dbReference>